<feature type="domain" description="Sushi" evidence="12">
    <location>
        <begin position="1"/>
        <end position="56"/>
    </location>
</feature>
<evidence type="ECO:0000256" key="11">
    <source>
        <dbReference type="PROSITE-ProRule" id="PRU00302"/>
    </source>
</evidence>
<proteinExistence type="predicted"/>
<keyword evidence="8" id="KW-0130">Cell adhesion</keyword>
<comment type="subcellular location">
    <subcellularLocation>
        <location evidence="1">Secreted</location>
    </subcellularLocation>
</comment>
<feature type="domain" description="Sushi" evidence="12">
    <location>
        <begin position="139"/>
        <end position="195"/>
    </location>
</feature>
<dbReference type="STRING" id="7739.C3YWP6"/>
<dbReference type="InterPro" id="IPR050350">
    <property type="entry name" value="Compl-Cell_Adhes-Reg"/>
</dbReference>
<evidence type="ECO:0000313" key="13">
    <source>
        <dbReference type="EMBL" id="EEN55290.1"/>
    </source>
</evidence>
<evidence type="ECO:0000256" key="9">
    <source>
        <dbReference type="ARBA" id="ARBA00023157"/>
    </source>
</evidence>
<evidence type="ECO:0000256" key="1">
    <source>
        <dbReference type="ARBA" id="ARBA00004613"/>
    </source>
</evidence>
<feature type="disulfide bond" evidence="11">
    <location>
        <begin position="168"/>
        <end position="195"/>
    </location>
</feature>
<dbReference type="GO" id="GO:0005576">
    <property type="term" value="C:extracellular region"/>
    <property type="evidence" value="ECO:0007669"/>
    <property type="project" value="UniProtKB-SubCell"/>
</dbReference>
<dbReference type="FunFam" id="2.10.70.10:FF:000064">
    <property type="entry name" value="Fibulin 7"/>
    <property type="match status" value="3"/>
</dbReference>
<dbReference type="SMART" id="SM00032">
    <property type="entry name" value="CCP"/>
    <property type="match status" value="3"/>
</dbReference>
<keyword evidence="6" id="KW-0677">Repeat</keyword>
<dbReference type="GO" id="GO:0007155">
    <property type="term" value="P:cell adhesion"/>
    <property type="evidence" value="ECO:0007669"/>
    <property type="project" value="UniProtKB-KW"/>
</dbReference>
<evidence type="ECO:0000256" key="7">
    <source>
        <dbReference type="ARBA" id="ARBA00022837"/>
    </source>
</evidence>
<gene>
    <name evidence="13" type="ORF">BRAFLDRAFT_186667</name>
</gene>
<dbReference type="PANTHER" id="PTHR19325:SF567">
    <property type="entry name" value="SUSHI, VON WILLEBRAND FACTOR TYPE A, EGF AND PENTRAXIN DOMAIN-CONTAINING PROTEIN 1-LIKE"/>
    <property type="match status" value="1"/>
</dbReference>
<evidence type="ECO:0000256" key="6">
    <source>
        <dbReference type="ARBA" id="ARBA00022737"/>
    </source>
</evidence>
<dbReference type="AlphaFoldDB" id="C3YWP6"/>
<feature type="disulfide bond" evidence="11">
    <location>
        <begin position="86"/>
        <end position="113"/>
    </location>
</feature>
<protein>
    <recommendedName>
        <fullName evidence="12">Sushi domain-containing protein</fullName>
    </recommendedName>
</protein>
<dbReference type="InParanoid" id="C3YWP6"/>
<feature type="non-terminal residue" evidence="13">
    <location>
        <position position="1"/>
    </location>
</feature>
<evidence type="ECO:0000256" key="2">
    <source>
        <dbReference type="ARBA" id="ARBA00022525"/>
    </source>
</evidence>
<evidence type="ECO:0000256" key="5">
    <source>
        <dbReference type="ARBA" id="ARBA00022729"/>
    </source>
</evidence>
<organism>
    <name type="scientific">Branchiostoma floridae</name>
    <name type="common">Florida lancelet</name>
    <name type="synonym">Amphioxus</name>
    <dbReference type="NCBI Taxonomy" id="7739"/>
    <lineage>
        <taxon>Eukaryota</taxon>
        <taxon>Metazoa</taxon>
        <taxon>Chordata</taxon>
        <taxon>Cephalochordata</taxon>
        <taxon>Leptocardii</taxon>
        <taxon>Amphioxiformes</taxon>
        <taxon>Branchiostomatidae</taxon>
        <taxon>Branchiostoma</taxon>
    </lineage>
</organism>
<keyword evidence="3" id="KW-0245">EGF-like domain</keyword>
<dbReference type="Pfam" id="PF00084">
    <property type="entry name" value="Sushi"/>
    <property type="match status" value="3"/>
</dbReference>
<feature type="domain" description="Sushi" evidence="12">
    <location>
        <begin position="57"/>
        <end position="115"/>
    </location>
</feature>
<evidence type="ECO:0000259" key="12">
    <source>
        <dbReference type="PROSITE" id="PS50923"/>
    </source>
</evidence>
<dbReference type="InterPro" id="IPR035976">
    <property type="entry name" value="Sushi/SCR/CCP_sf"/>
</dbReference>
<keyword evidence="9 11" id="KW-1015">Disulfide bond</keyword>
<dbReference type="CDD" id="cd00033">
    <property type="entry name" value="CCP"/>
    <property type="match status" value="3"/>
</dbReference>
<dbReference type="InterPro" id="IPR000436">
    <property type="entry name" value="Sushi_SCR_CCP_dom"/>
</dbReference>
<keyword evidence="5" id="KW-0732">Signal</keyword>
<dbReference type="Gene3D" id="2.10.70.10">
    <property type="entry name" value="Complement Module, domain 1"/>
    <property type="match status" value="3"/>
</dbReference>
<dbReference type="SUPFAM" id="SSF57535">
    <property type="entry name" value="Complement control module/SCR domain"/>
    <property type="match status" value="3"/>
</dbReference>
<accession>C3YWP6</accession>
<evidence type="ECO:0000256" key="10">
    <source>
        <dbReference type="ARBA" id="ARBA00023180"/>
    </source>
</evidence>
<dbReference type="PROSITE" id="PS50923">
    <property type="entry name" value="SUSHI"/>
    <property type="match status" value="3"/>
</dbReference>
<evidence type="ECO:0000256" key="8">
    <source>
        <dbReference type="ARBA" id="ARBA00022889"/>
    </source>
</evidence>
<evidence type="ECO:0000256" key="3">
    <source>
        <dbReference type="ARBA" id="ARBA00022536"/>
    </source>
</evidence>
<dbReference type="PANTHER" id="PTHR19325">
    <property type="entry name" value="COMPLEMENT COMPONENT-RELATED SUSHI DOMAIN-CONTAINING"/>
    <property type="match status" value="1"/>
</dbReference>
<evidence type="ECO:0000256" key="4">
    <source>
        <dbReference type="ARBA" id="ARBA00022659"/>
    </source>
</evidence>
<keyword evidence="10" id="KW-0325">Glycoprotein</keyword>
<feature type="disulfide bond" evidence="11">
    <location>
        <begin position="27"/>
        <end position="54"/>
    </location>
</feature>
<keyword evidence="4 11" id="KW-0768">Sushi</keyword>
<reference evidence="13" key="1">
    <citation type="journal article" date="2008" name="Nature">
        <title>The amphioxus genome and the evolution of the chordate karyotype.</title>
        <authorList>
            <consortium name="US DOE Joint Genome Institute (JGI-PGF)"/>
            <person name="Putnam N.H."/>
            <person name="Butts T."/>
            <person name="Ferrier D.E.K."/>
            <person name="Furlong R.F."/>
            <person name="Hellsten U."/>
            <person name="Kawashima T."/>
            <person name="Robinson-Rechavi M."/>
            <person name="Shoguchi E."/>
            <person name="Terry A."/>
            <person name="Yu J.-K."/>
            <person name="Benito-Gutierrez E.L."/>
            <person name="Dubchak I."/>
            <person name="Garcia-Fernandez J."/>
            <person name="Gibson-Brown J.J."/>
            <person name="Grigoriev I.V."/>
            <person name="Horton A.C."/>
            <person name="de Jong P.J."/>
            <person name="Jurka J."/>
            <person name="Kapitonov V.V."/>
            <person name="Kohara Y."/>
            <person name="Kuroki Y."/>
            <person name="Lindquist E."/>
            <person name="Lucas S."/>
            <person name="Osoegawa K."/>
            <person name="Pennacchio L.A."/>
            <person name="Salamov A.A."/>
            <person name="Satou Y."/>
            <person name="Sauka-Spengler T."/>
            <person name="Schmutz J."/>
            <person name="Shin-I T."/>
            <person name="Toyoda A."/>
            <person name="Bronner-Fraser M."/>
            <person name="Fujiyama A."/>
            <person name="Holland L.Z."/>
            <person name="Holland P.W.H."/>
            <person name="Satoh N."/>
            <person name="Rokhsar D.S."/>
        </authorList>
    </citation>
    <scope>NUCLEOTIDE SEQUENCE [LARGE SCALE GENOMIC DNA]</scope>
    <source>
        <strain evidence="13">S238N-H82</strain>
        <tissue evidence="13">Testes</tissue>
    </source>
</reference>
<comment type="caution">
    <text evidence="11">Lacks conserved residue(s) required for the propagation of feature annotation.</text>
</comment>
<dbReference type="eggNOG" id="KOG4297">
    <property type="taxonomic scope" value="Eukaryota"/>
</dbReference>
<name>C3YWP6_BRAFL</name>
<dbReference type="EMBL" id="GG666561">
    <property type="protein sequence ID" value="EEN55290.1"/>
    <property type="molecule type" value="Genomic_DNA"/>
</dbReference>
<keyword evidence="7" id="KW-0106">Calcium</keyword>
<sequence length="195" mass="20614">PALTPPANGALSPTGVNSYNTEAIFTCNQGYELEGASSVRCQANSTWSGTVPNCTVVQCPALSPPANGALSPTGVNSYNTEVIFTCNQGYELEGASSVRCQANRTWSSPVPTCTGMHSFFMYLITFNALDQHLFMISAVQCPALTPPANGALSPTGVNSYNDEVMFTCNQGYEMEGASSVRCQANRTWSGPVPTC</sequence>
<feature type="non-terminal residue" evidence="13">
    <location>
        <position position="195"/>
    </location>
</feature>
<keyword evidence="2" id="KW-0964">Secreted</keyword>